<dbReference type="PANTHER" id="PTHR30604">
    <property type="entry name" value="PROTEIN TRANSPORT PROTEIN HOFQ"/>
    <property type="match status" value="1"/>
</dbReference>
<dbReference type="InterPro" id="IPR005644">
    <property type="entry name" value="NolW-like"/>
</dbReference>
<evidence type="ECO:0000256" key="8">
    <source>
        <dbReference type="ARBA" id="ARBA00023237"/>
    </source>
</evidence>
<dbReference type="Pfam" id="PF07660">
    <property type="entry name" value="STN"/>
    <property type="match status" value="1"/>
</dbReference>
<evidence type="ECO:0000256" key="9">
    <source>
        <dbReference type="ARBA" id="ARBA00023287"/>
    </source>
</evidence>
<dbReference type="InterPro" id="IPR004846">
    <property type="entry name" value="T2SS/T3SS_dom"/>
</dbReference>
<dbReference type="PANTHER" id="PTHR30604:SF1">
    <property type="entry name" value="DNA UTILIZATION PROTEIN HOFQ"/>
    <property type="match status" value="1"/>
</dbReference>
<dbReference type="Gene3D" id="2.60.40.3500">
    <property type="match status" value="1"/>
</dbReference>
<keyword evidence="13" id="KW-0175">Coiled coil</keyword>
<dbReference type="GO" id="GO:0030420">
    <property type="term" value="P:establishment of competence for transformation"/>
    <property type="evidence" value="ECO:0007669"/>
    <property type="project" value="UniProtKB-KW"/>
</dbReference>
<gene>
    <name evidence="15" type="ORF">HHL15_11865</name>
</gene>
<dbReference type="InterPro" id="IPR004845">
    <property type="entry name" value="T2SS_GspD_CS"/>
</dbReference>
<evidence type="ECO:0000256" key="13">
    <source>
        <dbReference type="SAM" id="Coils"/>
    </source>
</evidence>
<evidence type="ECO:0000256" key="12">
    <source>
        <dbReference type="RuleBase" id="RU004004"/>
    </source>
</evidence>
<evidence type="ECO:0000256" key="5">
    <source>
        <dbReference type="ARBA" id="ARBA00022729"/>
    </source>
</evidence>
<evidence type="ECO:0000256" key="2">
    <source>
        <dbReference type="ARBA" id="ARBA00006304"/>
    </source>
</evidence>
<evidence type="ECO:0000313" key="16">
    <source>
        <dbReference type="Proteomes" id="UP000580043"/>
    </source>
</evidence>
<name>A0A848G5H9_9RHOO</name>
<dbReference type="InterPro" id="IPR011662">
    <property type="entry name" value="Secretin/TonB_short_N"/>
</dbReference>
<keyword evidence="5" id="KW-0732">Signal</keyword>
<dbReference type="GO" id="GO:0009306">
    <property type="term" value="P:protein secretion"/>
    <property type="evidence" value="ECO:0007669"/>
    <property type="project" value="InterPro"/>
</dbReference>
<comment type="caution">
    <text evidence="15">The sequence shown here is derived from an EMBL/GenBank/DDBJ whole genome shotgun (WGS) entry which is preliminary data.</text>
</comment>
<proteinExistence type="inferred from homology"/>
<protein>
    <recommendedName>
        <fullName evidence="3">Type IV pilus biogenesis and competence protein PilQ</fullName>
    </recommendedName>
</protein>
<dbReference type="InterPro" id="IPR021731">
    <property type="entry name" value="AMIN_dom"/>
</dbReference>
<keyword evidence="4 12" id="KW-0813">Transport</keyword>
<dbReference type="EMBL" id="JABBGA010000008">
    <property type="protein sequence ID" value="NML26442.1"/>
    <property type="molecule type" value="Genomic_DNA"/>
</dbReference>
<dbReference type="RefSeq" id="WP_169146115.1">
    <property type="nucleotide sequence ID" value="NZ_JABBGA010000008.1"/>
</dbReference>
<reference evidence="15 16" key="1">
    <citation type="submission" date="2020-04" db="EMBL/GenBank/DDBJ databases">
        <title>Zoogloea sp. G-4-1-14 isolated from soil.</title>
        <authorList>
            <person name="Dahal R.H."/>
        </authorList>
    </citation>
    <scope>NUCLEOTIDE SEQUENCE [LARGE SCALE GENOMIC DNA]</scope>
    <source>
        <strain evidence="15 16">G-4-1-14</strain>
    </source>
</reference>
<feature type="domain" description="Secretin/TonB short N-terminal" evidence="14">
    <location>
        <begin position="312"/>
        <end position="360"/>
    </location>
</feature>
<evidence type="ECO:0000256" key="6">
    <source>
        <dbReference type="ARBA" id="ARBA00022927"/>
    </source>
</evidence>
<dbReference type="InterPro" id="IPR001775">
    <property type="entry name" value="GspD/PilQ"/>
</dbReference>
<dbReference type="NCBIfam" id="TIGR02515">
    <property type="entry name" value="IV_pilus_PilQ"/>
    <property type="match status" value="1"/>
</dbReference>
<dbReference type="Pfam" id="PF03958">
    <property type="entry name" value="Secretin_N"/>
    <property type="match status" value="1"/>
</dbReference>
<evidence type="ECO:0000256" key="4">
    <source>
        <dbReference type="ARBA" id="ARBA00022448"/>
    </source>
</evidence>
<keyword evidence="7" id="KW-0472">Membrane</keyword>
<evidence type="ECO:0000256" key="1">
    <source>
        <dbReference type="ARBA" id="ARBA00004442"/>
    </source>
</evidence>
<organism evidence="15 16">
    <name type="scientific">Zoogloea dura</name>
    <dbReference type="NCBI Taxonomy" id="2728840"/>
    <lineage>
        <taxon>Bacteria</taxon>
        <taxon>Pseudomonadati</taxon>
        <taxon>Pseudomonadota</taxon>
        <taxon>Betaproteobacteria</taxon>
        <taxon>Rhodocyclales</taxon>
        <taxon>Zoogloeaceae</taxon>
        <taxon>Zoogloea</taxon>
    </lineage>
</organism>
<keyword evidence="6" id="KW-0653">Protein transport</keyword>
<dbReference type="InterPro" id="IPR038591">
    <property type="entry name" value="NolW-like_sf"/>
</dbReference>
<dbReference type="InterPro" id="IPR051808">
    <property type="entry name" value="Type_IV_pilus_biogenesis"/>
</dbReference>
<accession>A0A848G5H9</accession>
<evidence type="ECO:0000313" key="15">
    <source>
        <dbReference type="EMBL" id="NML26442.1"/>
    </source>
</evidence>
<dbReference type="GO" id="GO:0009279">
    <property type="term" value="C:cell outer membrane"/>
    <property type="evidence" value="ECO:0007669"/>
    <property type="project" value="UniProtKB-SubCell"/>
</dbReference>
<evidence type="ECO:0000256" key="11">
    <source>
        <dbReference type="ARBA" id="ARBA00025897"/>
    </source>
</evidence>
<dbReference type="PRINTS" id="PR00811">
    <property type="entry name" value="BCTERIALGSPD"/>
</dbReference>
<evidence type="ECO:0000256" key="7">
    <source>
        <dbReference type="ARBA" id="ARBA00023136"/>
    </source>
</evidence>
<comment type="subunit">
    <text evidence="11">Homododecamer. Tetramer of trimer.</text>
</comment>
<keyword evidence="16" id="KW-1185">Reference proteome</keyword>
<comment type="function">
    <text evidence="10">Required for type IV pilus biogenesis and competence. Could function as a pore for exit of the pilus but also as a channel for entry of heme and antimicrobial agents and uptake of transforming DNA.</text>
</comment>
<dbReference type="Pfam" id="PF11741">
    <property type="entry name" value="AMIN"/>
    <property type="match status" value="2"/>
</dbReference>
<dbReference type="Proteomes" id="UP000580043">
    <property type="component" value="Unassembled WGS sequence"/>
</dbReference>
<sequence>MGRCSVRFGAWVVVAVLGAVFPVAPLLAQAPQAEAVTGNRIEKIIAAEQGGNIVLKLTMAQPLAAPPGSFSVASPARIAFDFPDTGNGLGRNSQALNTGDLRSVNVVQVADRTRLVLNLSKIYPYETRLEGRDVYITLATSQLRDVSAAATQSAQFAPPAAVGERHAVRDINFRRGKDGEGRLVVDLSDPNAGIDIRQQGSSLIVDFLKTDVPEQLRRKLDVVDFGTPVSSVVTQAQGGNTRMTVTPRGLWEHNAYQSDNQFVLEVKPVREDPNKLVQGTGKLRFGGEKLSLNFQNIDVRSVLQVIADFTNFNIITSDSVQGNLTLRLKDVPWDQALDIILQARGLDMRKNGNVIWIAPRDELAAREKLDLESKAQIGDLEPLRTESFQINYHKAKSVAEFLKSKDQSVLSKRGSVVPDERSNKLFVNDVASRLEELRRLIAEIDVEVRQVLIEAQIVEATDTFTRNLGVRLGFGGKTGGLLGKTEDGVSVYRNTFGSGTLNSTGYQAGQIITMPNFNESLGVNLPASTINGKQAGAFSLALWNSAATRFIDMEVSALEADGRGKVVSRPRVMTADKVEALIEQGTEVPFQTQGGGTTAPTVSFKKANLALKVKPQITPDGKVMMSIEVNKDQPRYDRPVANGNVPIDTKHVKTEVVVENGGTIVIGGIYTQDVSNNTVKIPVLGDLPVLGYLFRSNERTDNKTELLVFITPRIINEQLGLR</sequence>
<dbReference type="AlphaFoldDB" id="A0A848G5H9"/>
<comment type="subcellular location">
    <subcellularLocation>
        <location evidence="1 12">Cell outer membrane</location>
    </subcellularLocation>
</comment>
<evidence type="ECO:0000256" key="10">
    <source>
        <dbReference type="ARBA" id="ARBA00024678"/>
    </source>
</evidence>
<dbReference type="SMART" id="SM00965">
    <property type="entry name" value="STN"/>
    <property type="match status" value="1"/>
</dbReference>
<evidence type="ECO:0000256" key="3">
    <source>
        <dbReference type="ARBA" id="ARBA00014124"/>
    </source>
</evidence>
<keyword evidence="9" id="KW-0178">Competence</keyword>
<dbReference type="InterPro" id="IPR013355">
    <property type="entry name" value="Pilus_4_PilQ"/>
</dbReference>
<keyword evidence="8" id="KW-0998">Cell outer membrane</keyword>
<dbReference type="Gene3D" id="2.60.40.3470">
    <property type="match status" value="1"/>
</dbReference>
<comment type="similarity">
    <text evidence="2">Belongs to the bacterial secretin family. PilQ subfamily.</text>
</comment>
<feature type="coiled-coil region" evidence="13">
    <location>
        <begin position="427"/>
        <end position="454"/>
    </location>
</feature>
<dbReference type="PROSITE" id="PS00875">
    <property type="entry name" value="T2SP_D"/>
    <property type="match status" value="1"/>
</dbReference>
<dbReference type="Pfam" id="PF00263">
    <property type="entry name" value="Secretin"/>
    <property type="match status" value="1"/>
</dbReference>
<evidence type="ECO:0000259" key="14">
    <source>
        <dbReference type="SMART" id="SM00965"/>
    </source>
</evidence>
<dbReference type="Gene3D" id="3.30.1370.130">
    <property type="match status" value="1"/>
</dbReference>
<dbReference type="Gene3D" id="3.30.1370.120">
    <property type="match status" value="1"/>
</dbReference>